<gene>
    <name evidence="4" type="ORF">CLV63_12755</name>
</gene>
<dbReference type="OrthoDB" id="3508128at2"/>
<dbReference type="InterPro" id="IPR024498">
    <property type="entry name" value="DUF2786"/>
</dbReference>
<dbReference type="InterPro" id="IPR055592">
    <property type="entry name" value="DUF7168"/>
</dbReference>
<sequence length="435" mass="45745">MGETADGRGGAPASGDDPYADAVGGALYALAGGDTAGFQRHTDRLTAGLGDGGDGVALLLIARLTGAVTRAWGVGWQPAEAVRQVGKVRGERHSRMAVDAVAAEMRRYPADRVDPQWSAQLADTGAAVWWSADGGYPREWALREKALLAEWVETAIEVLFELSRLPRIERLLPLPGEGTTHAARPTAGSGADAAGADAAGAGGAERRRMAARVRALLAKAEATEFPRESEAFTARAQELMARHSIDRAVLDGPGADGGPVSRRLPIDEPYDAAKALLLDAVAEANRCRAVWLSDLGMSTVVGYPGDLDAVELLFTSLLVQADTAMVAGEARQRAAGRGRTKTYRRSFLTSYAQRIGERLAAAAESARRQAAESAATDPLPVLASRDAAVGRAAAEMFPETVRSRVRGALDEAGWESGRAAADHAPLAGRRAVDRP</sequence>
<evidence type="ECO:0000259" key="3">
    <source>
        <dbReference type="Pfam" id="PF23771"/>
    </source>
</evidence>
<evidence type="ECO:0000313" key="4">
    <source>
        <dbReference type="EMBL" id="PSK89182.1"/>
    </source>
</evidence>
<dbReference type="EMBL" id="PYGA01000027">
    <property type="protein sequence ID" value="PSK89182.1"/>
    <property type="molecule type" value="Genomic_DNA"/>
</dbReference>
<evidence type="ECO:0000259" key="2">
    <source>
        <dbReference type="Pfam" id="PF10979"/>
    </source>
</evidence>
<keyword evidence="5" id="KW-1185">Reference proteome</keyword>
<dbReference type="AlphaFoldDB" id="A0A2P8CW31"/>
<organism evidence="4 5">
    <name type="scientific">Murinocardiopsis flavida</name>
    <dbReference type="NCBI Taxonomy" id="645275"/>
    <lineage>
        <taxon>Bacteria</taxon>
        <taxon>Bacillati</taxon>
        <taxon>Actinomycetota</taxon>
        <taxon>Actinomycetes</taxon>
        <taxon>Streptosporangiales</taxon>
        <taxon>Nocardiopsidaceae</taxon>
        <taxon>Murinocardiopsis</taxon>
    </lineage>
</organism>
<feature type="compositionally biased region" description="Low complexity" evidence="1">
    <location>
        <begin position="187"/>
        <end position="199"/>
    </location>
</feature>
<feature type="region of interest" description="Disordered" evidence="1">
    <location>
        <begin position="413"/>
        <end position="435"/>
    </location>
</feature>
<dbReference type="Pfam" id="PF23771">
    <property type="entry name" value="DUF7168"/>
    <property type="match status" value="1"/>
</dbReference>
<feature type="region of interest" description="Disordered" evidence="1">
    <location>
        <begin position="179"/>
        <end position="199"/>
    </location>
</feature>
<feature type="domain" description="DUF7168" evidence="3">
    <location>
        <begin position="275"/>
        <end position="377"/>
    </location>
</feature>
<proteinExistence type="predicted"/>
<evidence type="ECO:0000256" key="1">
    <source>
        <dbReference type="SAM" id="MobiDB-lite"/>
    </source>
</evidence>
<evidence type="ECO:0000313" key="5">
    <source>
        <dbReference type="Proteomes" id="UP000240542"/>
    </source>
</evidence>
<feature type="domain" description="DUF2786" evidence="2">
    <location>
        <begin position="208"/>
        <end position="247"/>
    </location>
</feature>
<accession>A0A2P8CW31</accession>
<protein>
    <submittedName>
        <fullName evidence="4">Uncharacterized protein DUF2786</fullName>
    </submittedName>
</protein>
<dbReference type="Proteomes" id="UP000240542">
    <property type="component" value="Unassembled WGS sequence"/>
</dbReference>
<name>A0A2P8CW31_9ACTN</name>
<comment type="caution">
    <text evidence="4">The sequence shown here is derived from an EMBL/GenBank/DDBJ whole genome shotgun (WGS) entry which is preliminary data.</text>
</comment>
<dbReference type="Pfam" id="PF10979">
    <property type="entry name" value="DUF2786"/>
    <property type="match status" value="1"/>
</dbReference>
<reference evidence="4 5" key="1">
    <citation type="submission" date="2018-03" db="EMBL/GenBank/DDBJ databases">
        <title>Genomic Encyclopedia of Archaeal and Bacterial Type Strains, Phase II (KMG-II): from individual species to whole genera.</title>
        <authorList>
            <person name="Goeker M."/>
        </authorList>
    </citation>
    <scope>NUCLEOTIDE SEQUENCE [LARGE SCALE GENOMIC DNA]</scope>
    <source>
        <strain evidence="4 5">DSM 45312</strain>
    </source>
</reference>
<dbReference type="RefSeq" id="WP_106586278.1">
    <property type="nucleotide sequence ID" value="NZ_PYGA01000027.1"/>
</dbReference>